<sequence>MAGPGDVVGILREVSFASLRYRSLKEMSAEINVPYEKLTRIVRRGLKLGLLREYYHVALHRIGFLDFAVISVSQKIPPKFCLGGVKPDIAYYSFTSRPTILVYGRGLVERLESGVRYVCKPVINGRVRDVLVPVEDGEKIELLRLDEVAEEEPAPELDKVDEVTLLTLFRHYNPPLSPLTMAKLYDFVGIGVTFSSFLNHYYRHVDGKLAKKRLVFRQGGSYAIMVSSAPNLSTLRELLNELAKINVVTGVDQVNVIEESPLISVSHVWVSPQHLYAADIGHDVFNFTSYEIYLIRA</sequence>
<dbReference type="InParanoid" id="I3TCI7"/>
<dbReference type="KEGG" id="thg:TCELL_0050"/>
<proteinExistence type="predicted"/>
<dbReference type="OrthoDB" id="378381at2157"/>
<reference evidence="1 2" key="1">
    <citation type="journal article" date="2012" name="J. Bacteriol.">
        <title>Complete genome sequence of the hyperthermophilic cellulolytic Crenarchaeon 'Thermogladius cellulolyticus' 1633.</title>
        <authorList>
            <person name="Mardanov A.V."/>
            <person name="Kochetkova T.V."/>
            <person name="Beletsky A.V."/>
            <person name="Bonch-Osmolovskaya E.A."/>
            <person name="Ravin N.V."/>
            <person name="Skryabin K.G."/>
        </authorList>
    </citation>
    <scope>NUCLEOTIDE SEQUENCE [LARGE SCALE GENOMIC DNA]</scope>
    <source>
        <strain evidence="2">DSM 22663 / VKM B-2946 / 1633</strain>
    </source>
</reference>
<evidence type="ECO:0000313" key="2">
    <source>
        <dbReference type="Proteomes" id="UP000005270"/>
    </source>
</evidence>
<gene>
    <name evidence="1" type="ordered locus">TCELL_0050</name>
</gene>
<dbReference type="EMBL" id="CP003531">
    <property type="protein sequence ID" value="AFK50475.1"/>
    <property type="molecule type" value="Genomic_DNA"/>
</dbReference>
<organism evidence="1 2">
    <name type="scientific">Thermogladius calderae (strain DSM 22663 / VKM B-2946 / 1633)</name>
    <dbReference type="NCBI Taxonomy" id="1184251"/>
    <lineage>
        <taxon>Archaea</taxon>
        <taxon>Thermoproteota</taxon>
        <taxon>Thermoprotei</taxon>
        <taxon>Desulfurococcales</taxon>
        <taxon>Desulfurococcaceae</taxon>
        <taxon>Thermogladius</taxon>
    </lineage>
</organism>
<dbReference type="RefSeq" id="WP_014736726.1">
    <property type="nucleotide sequence ID" value="NC_017954.1"/>
</dbReference>
<dbReference type="GeneID" id="13012317"/>
<dbReference type="STRING" id="1184251.TCELL_0050"/>
<keyword evidence="2" id="KW-1185">Reference proteome</keyword>
<accession>I3TCI7</accession>
<dbReference type="HOGENOM" id="CLU_929389_0_0_2"/>
<protein>
    <submittedName>
        <fullName evidence="1">Uncharacterized protein</fullName>
    </submittedName>
</protein>
<evidence type="ECO:0000313" key="1">
    <source>
        <dbReference type="EMBL" id="AFK50475.1"/>
    </source>
</evidence>
<dbReference type="eggNOG" id="arCOG08855">
    <property type="taxonomic scope" value="Archaea"/>
</dbReference>
<dbReference type="Proteomes" id="UP000005270">
    <property type="component" value="Chromosome"/>
</dbReference>
<dbReference type="AlphaFoldDB" id="I3TCI7"/>
<name>I3TCI7_THEC1</name>